<dbReference type="GO" id="GO:0000156">
    <property type="term" value="F:phosphorelay response regulator activity"/>
    <property type="evidence" value="ECO:0007669"/>
    <property type="project" value="TreeGrafter"/>
</dbReference>
<keyword evidence="2" id="KW-0963">Cytoplasm</keyword>
<dbReference type="PROSITE" id="PS51755">
    <property type="entry name" value="OMPR_PHOB"/>
    <property type="match status" value="1"/>
</dbReference>
<name>A0A4R2MEF4_RUBGE</name>
<evidence type="ECO:0000259" key="10">
    <source>
        <dbReference type="PROSITE" id="PS50110"/>
    </source>
</evidence>
<organism evidence="12 13">
    <name type="scientific">Rubrivivax gelatinosus</name>
    <name type="common">Rhodocyclus gelatinosus</name>
    <name type="synonym">Rhodopseudomonas gelatinosa</name>
    <dbReference type="NCBI Taxonomy" id="28068"/>
    <lineage>
        <taxon>Bacteria</taxon>
        <taxon>Pseudomonadati</taxon>
        <taxon>Pseudomonadota</taxon>
        <taxon>Betaproteobacteria</taxon>
        <taxon>Burkholderiales</taxon>
        <taxon>Sphaerotilaceae</taxon>
        <taxon>Rubrivivax</taxon>
    </lineage>
</organism>
<dbReference type="InterPro" id="IPR001789">
    <property type="entry name" value="Sig_transdc_resp-reg_receiver"/>
</dbReference>
<evidence type="ECO:0000256" key="2">
    <source>
        <dbReference type="ARBA" id="ARBA00022490"/>
    </source>
</evidence>
<evidence type="ECO:0000256" key="6">
    <source>
        <dbReference type="ARBA" id="ARBA00023125"/>
    </source>
</evidence>
<proteinExistence type="predicted"/>
<feature type="domain" description="Response regulatory" evidence="10">
    <location>
        <begin position="6"/>
        <end position="120"/>
    </location>
</feature>
<dbReference type="InterPro" id="IPR036388">
    <property type="entry name" value="WH-like_DNA-bd_sf"/>
</dbReference>
<comment type="caution">
    <text evidence="12">The sequence shown here is derived from an EMBL/GenBank/DDBJ whole genome shotgun (WGS) entry which is preliminary data.</text>
</comment>
<keyword evidence="6 9" id="KW-0238">DNA-binding</keyword>
<evidence type="ECO:0000313" key="12">
    <source>
        <dbReference type="EMBL" id="TCP02894.1"/>
    </source>
</evidence>
<dbReference type="InterPro" id="IPR011006">
    <property type="entry name" value="CheY-like_superfamily"/>
</dbReference>
<evidence type="ECO:0000256" key="5">
    <source>
        <dbReference type="ARBA" id="ARBA00023015"/>
    </source>
</evidence>
<dbReference type="Proteomes" id="UP000295106">
    <property type="component" value="Unassembled WGS sequence"/>
</dbReference>
<dbReference type="CDD" id="cd17624">
    <property type="entry name" value="REC_OmpR_PmrA-like"/>
    <property type="match status" value="1"/>
</dbReference>
<dbReference type="GO" id="GO:0005829">
    <property type="term" value="C:cytosol"/>
    <property type="evidence" value="ECO:0007669"/>
    <property type="project" value="TreeGrafter"/>
</dbReference>
<feature type="DNA-binding region" description="OmpR/PhoB-type" evidence="9">
    <location>
        <begin position="128"/>
        <end position="223"/>
    </location>
</feature>
<protein>
    <submittedName>
        <fullName evidence="12">Two-component system response regulator QseB</fullName>
    </submittedName>
</protein>
<accession>A0A4R2MEF4</accession>
<dbReference type="Pfam" id="PF00486">
    <property type="entry name" value="Trans_reg_C"/>
    <property type="match status" value="1"/>
</dbReference>
<dbReference type="SMART" id="SM00448">
    <property type="entry name" value="REC"/>
    <property type="match status" value="1"/>
</dbReference>
<dbReference type="PANTHER" id="PTHR48111:SF35">
    <property type="entry name" value="TRANSCRIPTIONAL REGULATORY PROTEIN QSEB"/>
    <property type="match status" value="1"/>
</dbReference>
<dbReference type="InterPro" id="IPR001867">
    <property type="entry name" value="OmpR/PhoB-type_DNA-bd"/>
</dbReference>
<comment type="subcellular location">
    <subcellularLocation>
        <location evidence="1">Cytoplasm</location>
    </subcellularLocation>
</comment>
<evidence type="ECO:0000256" key="7">
    <source>
        <dbReference type="ARBA" id="ARBA00023163"/>
    </source>
</evidence>
<dbReference type="GO" id="GO:0006355">
    <property type="term" value="P:regulation of DNA-templated transcription"/>
    <property type="evidence" value="ECO:0007669"/>
    <property type="project" value="InterPro"/>
</dbReference>
<dbReference type="FunFam" id="3.40.50.2300:FF:000002">
    <property type="entry name" value="DNA-binding response regulator PhoP"/>
    <property type="match status" value="1"/>
</dbReference>
<evidence type="ECO:0000313" key="13">
    <source>
        <dbReference type="Proteomes" id="UP000295106"/>
    </source>
</evidence>
<evidence type="ECO:0000256" key="1">
    <source>
        <dbReference type="ARBA" id="ARBA00004496"/>
    </source>
</evidence>
<dbReference type="InterPro" id="IPR039420">
    <property type="entry name" value="WalR-like"/>
</dbReference>
<dbReference type="CDD" id="cd00383">
    <property type="entry name" value="trans_reg_C"/>
    <property type="match status" value="1"/>
</dbReference>
<gene>
    <name evidence="12" type="ORF">EV684_10560</name>
</gene>
<dbReference type="GO" id="GO:0000976">
    <property type="term" value="F:transcription cis-regulatory region binding"/>
    <property type="evidence" value="ECO:0007669"/>
    <property type="project" value="TreeGrafter"/>
</dbReference>
<dbReference type="EMBL" id="SLXD01000005">
    <property type="protein sequence ID" value="TCP02894.1"/>
    <property type="molecule type" value="Genomic_DNA"/>
</dbReference>
<sequence length="229" mass="25051">MAAAMRVLIVEDDPDLGDALRAGLRQAGHAVDLFPDGQLADAALRDAPYDAVVLDLGLPGTDGVTWLRRWRERGVASPVLILTARDGIEQRIEGLDSGADDYLVKPIAIAELAARLRAMARRSAGRSQSVWTHGALRYDPASKQVHWRGQPVELRGRELALLEVLLMNPQRVLSKVQLQEKLYDWGGAEPESNALEVHIHHLRRKIDPAIVRTVRGVGYALGAADGDEA</sequence>
<keyword evidence="5" id="KW-0805">Transcription regulation</keyword>
<dbReference type="Gene3D" id="6.10.250.690">
    <property type="match status" value="1"/>
</dbReference>
<keyword evidence="3 8" id="KW-0597">Phosphoprotein</keyword>
<feature type="domain" description="OmpR/PhoB-type" evidence="11">
    <location>
        <begin position="128"/>
        <end position="223"/>
    </location>
</feature>
<evidence type="ECO:0000256" key="9">
    <source>
        <dbReference type="PROSITE-ProRule" id="PRU01091"/>
    </source>
</evidence>
<reference evidence="12 13" key="1">
    <citation type="submission" date="2019-03" db="EMBL/GenBank/DDBJ databases">
        <title>Genomic Encyclopedia of Type Strains, Phase IV (KMG-IV): sequencing the most valuable type-strain genomes for metagenomic binning, comparative biology and taxonomic classification.</title>
        <authorList>
            <person name="Goeker M."/>
        </authorList>
    </citation>
    <scope>NUCLEOTIDE SEQUENCE [LARGE SCALE GENOMIC DNA]</scope>
    <source>
        <strain evidence="12 13">DSM 1709</strain>
    </source>
</reference>
<dbReference type="SMART" id="SM00862">
    <property type="entry name" value="Trans_reg_C"/>
    <property type="match status" value="1"/>
</dbReference>
<feature type="modified residue" description="4-aspartylphosphate" evidence="8">
    <location>
        <position position="55"/>
    </location>
</feature>
<keyword evidence="4" id="KW-0902">Two-component regulatory system</keyword>
<dbReference type="Pfam" id="PF00072">
    <property type="entry name" value="Response_reg"/>
    <property type="match status" value="1"/>
</dbReference>
<dbReference type="Gene3D" id="3.40.50.2300">
    <property type="match status" value="1"/>
</dbReference>
<dbReference type="SUPFAM" id="SSF52172">
    <property type="entry name" value="CheY-like"/>
    <property type="match status" value="1"/>
</dbReference>
<evidence type="ECO:0000256" key="4">
    <source>
        <dbReference type="ARBA" id="ARBA00023012"/>
    </source>
</evidence>
<evidence type="ECO:0000256" key="3">
    <source>
        <dbReference type="ARBA" id="ARBA00022553"/>
    </source>
</evidence>
<evidence type="ECO:0000256" key="8">
    <source>
        <dbReference type="PROSITE-ProRule" id="PRU00169"/>
    </source>
</evidence>
<evidence type="ECO:0000259" key="11">
    <source>
        <dbReference type="PROSITE" id="PS51755"/>
    </source>
</evidence>
<dbReference type="Gene3D" id="1.10.10.10">
    <property type="entry name" value="Winged helix-like DNA-binding domain superfamily/Winged helix DNA-binding domain"/>
    <property type="match status" value="1"/>
</dbReference>
<dbReference type="GO" id="GO:0032993">
    <property type="term" value="C:protein-DNA complex"/>
    <property type="evidence" value="ECO:0007669"/>
    <property type="project" value="TreeGrafter"/>
</dbReference>
<keyword evidence="7" id="KW-0804">Transcription</keyword>
<dbReference type="PANTHER" id="PTHR48111">
    <property type="entry name" value="REGULATOR OF RPOS"/>
    <property type="match status" value="1"/>
</dbReference>
<dbReference type="PROSITE" id="PS50110">
    <property type="entry name" value="RESPONSE_REGULATORY"/>
    <property type="match status" value="1"/>
</dbReference>
<dbReference type="AlphaFoldDB" id="A0A4R2MEF4"/>